<name>A0ACA9U5H4_BIOOC</name>
<protein>
    <submittedName>
        <fullName evidence="1">Uncharacterized protein</fullName>
    </submittedName>
</protein>
<comment type="caution">
    <text evidence="1">The sequence shown here is derived from an EMBL/GenBank/DDBJ whole genome shotgun (WGS) entry which is preliminary data.</text>
</comment>
<evidence type="ECO:0000313" key="1">
    <source>
        <dbReference type="EMBL" id="CAG9948034.1"/>
    </source>
</evidence>
<gene>
    <name evidence="1" type="ORF">CRV2_00013572</name>
</gene>
<reference evidence="1" key="2">
    <citation type="submission" date="2021-10" db="EMBL/GenBank/DDBJ databases">
        <authorList>
            <person name="Piombo E."/>
        </authorList>
    </citation>
    <scope>NUCLEOTIDE SEQUENCE</scope>
</reference>
<evidence type="ECO:0000313" key="2">
    <source>
        <dbReference type="Proteomes" id="UP000836387"/>
    </source>
</evidence>
<accession>A0ACA9U5H4</accession>
<keyword evidence="2" id="KW-1185">Reference proteome</keyword>
<proteinExistence type="predicted"/>
<dbReference type="EMBL" id="CADEHS020000014">
    <property type="protein sequence ID" value="CAG9948034.1"/>
    <property type="molecule type" value="Genomic_DNA"/>
</dbReference>
<organism evidence="1 2">
    <name type="scientific">Clonostachys rosea f. rosea IK726</name>
    <dbReference type="NCBI Taxonomy" id="1349383"/>
    <lineage>
        <taxon>Eukaryota</taxon>
        <taxon>Fungi</taxon>
        <taxon>Dikarya</taxon>
        <taxon>Ascomycota</taxon>
        <taxon>Pezizomycotina</taxon>
        <taxon>Sordariomycetes</taxon>
        <taxon>Hypocreomycetidae</taxon>
        <taxon>Hypocreales</taxon>
        <taxon>Bionectriaceae</taxon>
        <taxon>Clonostachys</taxon>
    </lineage>
</organism>
<dbReference type="Proteomes" id="UP000836387">
    <property type="component" value="Unassembled WGS sequence"/>
</dbReference>
<reference evidence="1" key="1">
    <citation type="submission" date="2020-04" db="EMBL/GenBank/DDBJ databases">
        <authorList>
            <person name="Broberg M."/>
        </authorList>
    </citation>
    <scope>NUCLEOTIDE SEQUENCE</scope>
</reference>
<sequence>MDKRHDYTALSFIVTTPTQKQTRFQRRQIKKHAAKVCPPRQRPRKPRSRGPSKHNEHSRAVYRVLAPAEQKNLMPIYSYAPVLGLAMTITSGESVSSIPGPRSLHSVVKFFSLVSLEMYPKGLSIDLDDGKNDVYWIGIAFHDQVYLHAILALTGVFFDNQVESHTPEPYKHSIKALQLLQDRLFVMKESECFSDATIMAIFALASAADIADDLPTVERHLRGLKRIIDIRGGMGSLRTNTPDLLGKICRLDLSLAVQTWRPPVFFNELTSWDPYLVISRTPQDADDETISWWITDNLEPRLRTIWEDLRQFRRMSIFANEANHKIPKDTFSELMVSLLYRLVNLSYDLDSPNEVVRLGMLGYVTSIFLRWGKTAEFHHLRRMLGGTLKAIHPGISDIPTPAILWLLITWHLLRPLEQEVGMLDGLLKSMSRNDTPLIWSEVQGLLRSSVWISHMHDVEGEAVYRRAILRISSIE</sequence>